<dbReference type="Pfam" id="PF13650">
    <property type="entry name" value="Asp_protease_2"/>
    <property type="match status" value="1"/>
</dbReference>
<reference evidence="2 3" key="1">
    <citation type="submission" date="2024-03" db="EMBL/GenBank/DDBJ databases">
        <authorList>
            <person name="Cao K."/>
        </authorList>
    </citation>
    <scope>NUCLEOTIDE SEQUENCE [LARGE SCALE GENOMIC DNA]</scope>
    <source>
        <strain evidence="2 3">MCCC 1K00696</strain>
    </source>
</reference>
<dbReference type="GO" id="GO:0006508">
    <property type="term" value="P:proteolysis"/>
    <property type="evidence" value="ECO:0007669"/>
    <property type="project" value="UniProtKB-KW"/>
</dbReference>
<dbReference type="SMART" id="SM00228">
    <property type="entry name" value="PDZ"/>
    <property type="match status" value="1"/>
</dbReference>
<dbReference type="Gene3D" id="2.40.70.10">
    <property type="entry name" value="Acid Proteases"/>
    <property type="match status" value="2"/>
</dbReference>
<dbReference type="SUPFAM" id="SSF50630">
    <property type="entry name" value="Acid proteases"/>
    <property type="match status" value="1"/>
</dbReference>
<dbReference type="InterPro" id="IPR041489">
    <property type="entry name" value="PDZ_6"/>
</dbReference>
<evidence type="ECO:0000313" key="2">
    <source>
        <dbReference type="EMBL" id="WYW56390.1"/>
    </source>
</evidence>
<proteinExistence type="predicted"/>
<dbReference type="Pfam" id="PF17820">
    <property type="entry name" value="PDZ_6"/>
    <property type="match status" value="1"/>
</dbReference>
<dbReference type="RefSeq" id="WP_340934220.1">
    <property type="nucleotide sequence ID" value="NZ_CP150496.1"/>
</dbReference>
<keyword evidence="2" id="KW-0378">Hydrolase</keyword>
<dbReference type="Proteomes" id="UP001491088">
    <property type="component" value="Chromosome"/>
</dbReference>
<dbReference type="SUPFAM" id="SSF50156">
    <property type="entry name" value="PDZ domain-like"/>
    <property type="match status" value="1"/>
</dbReference>
<sequence length="446" mass="50969">MNNNSLLIIFILFFLTFTCHSQNGFRFKNTSQKKQRLSFELINNLVVIPVFINNKKMSFILDTGVNKTIIFNLSENDSIGLLNPEKVSLRGLGDGESVEAIISRNNKLQVKNAIGNNESVYVILKDFFDLSSKMGTTIHGIIGYNLLKDFVVRINYKTKKIDFYNPDSFKYKRCKKCEVLPIQFYRKKPFVEVDVQLDTVNNVQTPVKMLVDSGGSDAIWLFENSKAEIKTPLKYFNDLLGEGLSGSIYGNRSRIPKLIIGKYEIKSPTVSFLDSLSTQNASMLKERNGSIGGNILKRFMVWIDYPNKKITLRKNASFKSDFNYNMSGLDIVYNGKQLVKEEIIKPVSDSFNNDIQTNNTISFVANYTYKFKPSYIIKNVVKNSPADRAGLQLGDILSSINRKPVHSYKLNEIVSKMQERANKKITITVLRYGSKKTFQFRLEKRI</sequence>
<dbReference type="InterPro" id="IPR021109">
    <property type="entry name" value="Peptidase_aspartic_dom_sf"/>
</dbReference>
<feature type="domain" description="PDZ" evidence="1">
    <location>
        <begin position="376"/>
        <end position="419"/>
    </location>
</feature>
<keyword evidence="3" id="KW-1185">Reference proteome</keyword>
<organism evidence="2 3">
    <name type="scientific">Polaribacter marinaquae</name>
    <dbReference type="NCBI Taxonomy" id="1642819"/>
    <lineage>
        <taxon>Bacteria</taxon>
        <taxon>Pseudomonadati</taxon>
        <taxon>Bacteroidota</taxon>
        <taxon>Flavobacteriia</taxon>
        <taxon>Flavobacteriales</taxon>
        <taxon>Flavobacteriaceae</taxon>
    </lineage>
</organism>
<name>A0ABZ2TTQ7_9FLAO</name>
<evidence type="ECO:0000313" key="3">
    <source>
        <dbReference type="Proteomes" id="UP001491088"/>
    </source>
</evidence>
<dbReference type="Gene3D" id="2.30.42.10">
    <property type="match status" value="1"/>
</dbReference>
<dbReference type="InterPro" id="IPR001478">
    <property type="entry name" value="PDZ"/>
</dbReference>
<dbReference type="PROSITE" id="PS50106">
    <property type="entry name" value="PDZ"/>
    <property type="match status" value="1"/>
</dbReference>
<gene>
    <name evidence="2" type="ORF">WG950_03805</name>
</gene>
<accession>A0ABZ2TTQ7</accession>
<dbReference type="GO" id="GO:0008233">
    <property type="term" value="F:peptidase activity"/>
    <property type="evidence" value="ECO:0007669"/>
    <property type="project" value="UniProtKB-KW"/>
</dbReference>
<protein>
    <submittedName>
        <fullName evidence="2">Aspartyl protease family protein</fullName>
    </submittedName>
</protein>
<dbReference type="EMBL" id="CP150496">
    <property type="protein sequence ID" value="WYW56390.1"/>
    <property type="molecule type" value="Genomic_DNA"/>
</dbReference>
<dbReference type="InterPro" id="IPR036034">
    <property type="entry name" value="PDZ_sf"/>
</dbReference>
<evidence type="ECO:0000259" key="1">
    <source>
        <dbReference type="PROSITE" id="PS50106"/>
    </source>
</evidence>
<keyword evidence="2" id="KW-0645">Protease</keyword>